<reference evidence="1" key="2">
    <citation type="journal article" date="2015" name="Data Brief">
        <title>Shoot transcriptome of the giant reed, Arundo donax.</title>
        <authorList>
            <person name="Barrero R.A."/>
            <person name="Guerrero F.D."/>
            <person name="Moolhuijzen P."/>
            <person name="Goolsby J.A."/>
            <person name="Tidwell J."/>
            <person name="Bellgard S.E."/>
            <person name="Bellgard M.I."/>
        </authorList>
    </citation>
    <scope>NUCLEOTIDE SEQUENCE</scope>
    <source>
        <tissue evidence="1">Shoot tissue taken approximately 20 cm above the soil surface</tissue>
    </source>
</reference>
<organism evidence="1">
    <name type="scientific">Arundo donax</name>
    <name type="common">Giant reed</name>
    <name type="synonym">Donax arundinaceus</name>
    <dbReference type="NCBI Taxonomy" id="35708"/>
    <lineage>
        <taxon>Eukaryota</taxon>
        <taxon>Viridiplantae</taxon>
        <taxon>Streptophyta</taxon>
        <taxon>Embryophyta</taxon>
        <taxon>Tracheophyta</taxon>
        <taxon>Spermatophyta</taxon>
        <taxon>Magnoliopsida</taxon>
        <taxon>Liliopsida</taxon>
        <taxon>Poales</taxon>
        <taxon>Poaceae</taxon>
        <taxon>PACMAD clade</taxon>
        <taxon>Arundinoideae</taxon>
        <taxon>Arundineae</taxon>
        <taxon>Arundo</taxon>
    </lineage>
</organism>
<protein>
    <submittedName>
        <fullName evidence="1">Uncharacterized protein</fullName>
    </submittedName>
</protein>
<reference evidence="1" key="1">
    <citation type="submission" date="2014-09" db="EMBL/GenBank/DDBJ databases">
        <authorList>
            <person name="Magalhaes I.L.F."/>
            <person name="Oliveira U."/>
            <person name="Santos F.R."/>
            <person name="Vidigal T.H.D.A."/>
            <person name="Brescovit A.D."/>
            <person name="Santos A.J."/>
        </authorList>
    </citation>
    <scope>NUCLEOTIDE SEQUENCE</scope>
    <source>
        <tissue evidence="1">Shoot tissue taken approximately 20 cm above the soil surface</tissue>
    </source>
</reference>
<sequence length="40" mass="4762">MMMLHQGRRLILQLLLYCLFMLRTTDVHGGLFLVIEQSNR</sequence>
<name>A0A0A9BAU1_ARUDO</name>
<accession>A0A0A9BAU1</accession>
<evidence type="ECO:0000313" key="1">
    <source>
        <dbReference type="EMBL" id="JAD60451.1"/>
    </source>
</evidence>
<dbReference type="EMBL" id="GBRH01237444">
    <property type="protein sequence ID" value="JAD60451.1"/>
    <property type="molecule type" value="Transcribed_RNA"/>
</dbReference>
<dbReference type="AlphaFoldDB" id="A0A0A9BAU1"/>
<proteinExistence type="predicted"/>